<sequence length="236" mass="24941">MLPGGVQRDPEARASRKQGCARQAVSTTVQTVADARGRRALWTLGQLLPPRPAVGRQSLITRAGVPRPHREPGNQRARVGCLGKVGGPLHAMSPGKSPPLSLSFPKVCPSGLGHLLAGAALAVPRHPAQQSSNPHAPIPHTPRRVLASRAQTERQRRRSLHTAGSCRAGCPSRGHRSLEPATSLIGKSYGAAWTGQELACQALAAPFHHWASQSPTMCWALWQALGQGVGSRLTSG</sequence>
<feature type="region of interest" description="Disordered" evidence="1">
    <location>
        <begin position="125"/>
        <end position="144"/>
    </location>
</feature>
<dbReference type="AlphaFoldDB" id="A0A7J8CHN3"/>
<dbReference type="EMBL" id="JACASE010000014">
    <property type="protein sequence ID" value="KAF6410413.1"/>
    <property type="molecule type" value="Genomic_DNA"/>
</dbReference>
<dbReference type="Proteomes" id="UP000593571">
    <property type="component" value="Unassembled WGS sequence"/>
</dbReference>
<name>A0A7J8CHN3_ROUAE</name>
<feature type="region of interest" description="Disordered" evidence="1">
    <location>
        <begin position="1"/>
        <end position="22"/>
    </location>
</feature>
<evidence type="ECO:0000313" key="2">
    <source>
        <dbReference type="EMBL" id="KAF6410413.1"/>
    </source>
</evidence>
<keyword evidence="3" id="KW-1185">Reference proteome</keyword>
<accession>A0A7J8CHN3</accession>
<evidence type="ECO:0000256" key="1">
    <source>
        <dbReference type="SAM" id="MobiDB-lite"/>
    </source>
</evidence>
<gene>
    <name evidence="2" type="ORF">HJG63_008973</name>
</gene>
<proteinExistence type="predicted"/>
<evidence type="ECO:0000313" key="3">
    <source>
        <dbReference type="Proteomes" id="UP000593571"/>
    </source>
</evidence>
<feature type="region of interest" description="Disordered" evidence="1">
    <location>
        <begin position="150"/>
        <end position="177"/>
    </location>
</feature>
<reference evidence="2 3" key="1">
    <citation type="journal article" date="2020" name="Nature">
        <title>Six reference-quality genomes reveal evolution of bat adaptations.</title>
        <authorList>
            <person name="Jebb D."/>
            <person name="Huang Z."/>
            <person name="Pippel M."/>
            <person name="Hughes G.M."/>
            <person name="Lavrichenko K."/>
            <person name="Devanna P."/>
            <person name="Winkler S."/>
            <person name="Jermiin L.S."/>
            <person name="Skirmuntt E.C."/>
            <person name="Katzourakis A."/>
            <person name="Burkitt-Gray L."/>
            <person name="Ray D.A."/>
            <person name="Sullivan K.A.M."/>
            <person name="Roscito J.G."/>
            <person name="Kirilenko B.M."/>
            <person name="Davalos L.M."/>
            <person name="Corthals A.P."/>
            <person name="Power M.L."/>
            <person name="Jones G."/>
            <person name="Ransome R.D."/>
            <person name="Dechmann D.K.N."/>
            <person name="Locatelli A.G."/>
            <person name="Puechmaille S.J."/>
            <person name="Fedrigo O."/>
            <person name="Jarvis E.D."/>
            <person name="Hiller M."/>
            <person name="Vernes S.C."/>
            <person name="Myers E.W."/>
            <person name="Teeling E.C."/>
        </authorList>
    </citation>
    <scope>NUCLEOTIDE SEQUENCE [LARGE SCALE GENOMIC DNA]</scope>
    <source>
        <strain evidence="2">MRouAeg1</strain>
        <tissue evidence="2">Muscle</tissue>
    </source>
</reference>
<organism evidence="2 3">
    <name type="scientific">Rousettus aegyptiacus</name>
    <name type="common">Egyptian fruit bat</name>
    <name type="synonym">Pteropus aegyptiacus</name>
    <dbReference type="NCBI Taxonomy" id="9407"/>
    <lineage>
        <taxon>Eukaryota</taxon>
        <taxon>Metazoa</taxon>
        <taxon>Chordata</taxon>
        <taxon>Craniata</taxon>
        <taxon>Vertebrata</taxon>
        <taxon>Euteleostomi</taxon>
        <taxon>Mammalia</taxon>
        <taxon>Eutheria</taxon>
        <taxon>Laurasiatheria</taxon>
        <taxon>Chiroptera</taxon>
        <taxon>Yinpterochiroptera</taxon>
        <taxon>Pteropodoidea</taxon>
        <taxon>Pteropodidae</taxon>
        <taxon>Rousettinae</taxon>
        <taxon>Rousettus</taxon>
    </lineage>
</organism>
<protein>
    <submittedName>
        <fullName evidence="2">Uncharacterized protein</fullName>
    </submittedName>
</protein>
<comment type="caution">
    <text evidence="2">The sequence shown here is derived from an EMBL/GenBank/DDBJ whole genome shotgun (WGS) entry which is preliminary data.</text>
</comment>